<dbReference type="PANTHER" id="PTHR43863:SF2">
    <property type="entry name" value="MALTASE-GLUCOAMYLASE"/>
    <property type="match status" value="1"/>
</dbReference>
<sequence length="945" mass="108797">MKQVFLFLLIGILAVSCSQKNWEKTQDAVIVYPQKAGEQQAQAIKITPVHDEIIKVSASATKSFSTKESLITVPLEEAVSFQVEEDGENLIISTAKTKVEVSTLTGEVLFMDENGNPILQEKEDGGKSFGPIEVDGVSAWSTRQVFESSDDEALYGLGQHQADEMNYKGKNEELFQYNTKVSVPFIVSTNNYGLLWDNYSLSRFGDPRPYGQIDQFKLYDAEGNEGGLTATYIDNNENDHVYTIRTESTIDYENLETIENFPEGFDFNHARIVWEGDIEPTESGIFRFLLYYAGYTKIWVNGELMADKWRTAWNPSVAKFQYDMKAGEKYHVKLDWIPDGGVSYIGLKALSPVEPDVQNDISFYSEMGDQIDYFFMKGNSMDDVISRYRTLTGKAQVMPKWAMGFWQSRERYKTQEELESTLKEFREREIPIDNIVQDWSYWEVDKWGSQEFDKARFPDAKGMIDMVHDNNARILISVWPKFYLGTEHYNEFDKNGWMYKQAINDSIRDWIYPGYIGSFYDAYSEGARKLFWEQINEHLYSMGIDSWWLDATEPDILSNASIDYRKELMNPTALGSSTQYFNAFALMNAKGIYEGQREENPKDRVFILTRSGFAGMQRYGTTTWSGDIGTTWEDMKAQISAGINFSMSGLPYWTMDIGGFCVQKKFERATEGSEAMKEWRELNTRWYQFGAFAPLFRVHGQYPYREIYNIAPVNHPAYKSMLYYNKLRYRLMPYIYSLTGAVYHDDYTIMRGLAMDFSDDRRVLNIGDQFMFGQSLLVCPVYEYEATKRDVYFPNNGGWYNLYTGEFLAGGQKLSVEAPYERMPLFVREGSIIPVGPEIQYTDEKKGAPIDIYVYTGKDASFKLYEDEGTTYAYEGGEFSTIEFSYSESDNSLVIGARNGEYPEMVKNREFRIIKVSREQPVAMLGKANDAKTVNYQGEKITVEL</sequence>
<dbReference type="Pfam" id="PF17137">
    <property type="entry name" value="DUF5110"/>
    <property type="match status" value="1"/>
</dbReference>
<gene>
    <name evidence="4" type="ORF">LH29_09950</name>
</gene>
<dbReference type="Pfam" id="PF01055">
    <property type="entry name" value="Glyco_hydro_31_2nd"/>
    <property type="match status" value="1"/>
</dbReference>
<dbReference type="Gene3D" id="2.60.120.380">
    <property type="match status" value="1"/>
</dbReference>
<organism evidence="4 5">
    <name type="scientific">Draconibacterium sediminis</name>
    <dbReference type="NCBI Taxonomy" id="1544798"/>
    <lineage>
        <taxon>Bacteria</taxon>
        <taxon>Pseudomonadati</taxon>
        <taxon>Bacteroidota</taxon>
        <taxon>Bacteroidia</taxon>
        <taxon>Marinilabiliales</taxon>
        <taxon>Prolixibacteraceae</taxon>
        <taxon>Draconibacterium</taxon>
    </lineage>
</organism>
<dbReference type="PROSITE" id="PS51820">
    <property type="entry name" value="PA14"/>
    <property type="match status" value="1"/>
</dbReference>
<dbReference type="InterPro" id="IPR013780">
    <property type="entry name" value="Glyco_hydro_b"/>
</dbReference>
<feature type="domain" description="PA14" evidence="3">
    <location>
        <begin position="223"/>
        <end position="365"/>
    </location>
</feature>
<reference evidence="4 5" key="1">
    <citation type="submission" date="2014-09" db="EMBL/GenBank/DDBJ databases">
        <title>Draft Genome Sequence of Draconibacterium sp. JN14CK-3.</title>
        <authorList>
            <person name="Dong C."/>
            <person name="Lai Q."/>
            <person name="Shao Z."/>
        </authorList>
    </citation>
    <scope>NUCLEOTIDE SEQUENCE [LARGE SCALE GENOMIC DNA]</scope>
    <source>
        <strain evidence="4 5">JN14CK-3</strain>
    </source>
</reference>
<dbReference type="Pfam" id="PF07691">
    <property type="entry name" value="PA14"/>
    <property type="match status" value="1"/>
</dbReference>
<dbReference type="Gene3D" id="3.20.20.80">
    <property type="entry name" value="Glycosidases"/>
    <property type="match status" value="1"/>
</dbReference>
<name>A0A0D8JFE3_9BACT</name>
<dbReference type="InterPro" id="IPR017853">
    <property type="entry name" value="GH"/>
</dbReference>
<keyword evidence="5" id="KW-1185">Reference proteome</keyword>
<accession>A0A0D8JFE3</accession>
<dbReference type="GO" id="GO:0030246">
    <property type="term" value="F:carbohydrate binding"/>
    <property type="evidence" value="ECO:0007669"/>
    <property type="project" value="InterPro"/>
</dbReference>
<dbReference type="SUPFAM" id="SSF51445">
    <property type="entry name" value="(Trans)glycosidases"/>
    <property type="match status" value="1"/>
</dbReference>
<dbReference type="OrthoDB" id="176168at2"/>
<dbReference type="InterPro" id="IPR051816">
    <property type="entry name" value="Glycosyl_Hydrolase_31"/>
</dbReference>
<dbReference type="AlphaFoldDB" id="A0A0D8JFE3"/>
<evidence type="ECO:0000313" key="4">
    <source>
        <dbReference type="EMBL" id="KJF45637.1"/>
    </source>
</evidence>
<evidence type="ECO:0000313" key="5">
    <source>
        <dbReference type="Proteomes" id="UP000032544"/>
    </source>
</evidence>
<dbReference type="InterPro" id="IPR011658">
    <property type="entry name" value="PA14_dom"/>
</dbReference>
<dbReference type="InterPro" id="IPR025887">
    <property type="entry name" value="Glyco_hydro_31_N_dom"/>
</dbReference>
<dbReference type="GO" id="GO:0004553">
    <property type="term" value="F:hydrolase activity, hydrolyzing O-glycosyl compounds"/>
    <property type="evidence" value="ECO:0007669"/>
    <property type="project" value="InterPro"/>
</dbReference>
<dbReference type="InterPro" id="IPR000322">
    <property type="entry name" value="Glyco_hydro_31_TIM"/>
</dbReference>
<dbReference type="InterPro" id="IPR011013">
    <property type="entry name" value="Gal_mutarotase_sf_dom"/>
</dbReference>
<dbReference type="InterPro" id="IPR033403">
    <property type="entry name" value="DUF5110"/>
</dbReference>
<dbReference type="Pfam" id="PF21365">
    <property type="entry name" value="Glyco_hydro_31_3rd"/>
    <property type="match status" value="1"/>
</dbReference>
<dbReference type="RefSeq" id="WP_045028121.1">
    <property type="nucleotide sequence ID" value="NZ_JRHC01000001.1"/>
</dbReference>
<dbReference type="GO" id="GO:0005975">
    <property type="term" value="P:carbohydrate metabolic process"/>
    <property type="evidence" value="ECO:0007669"/>
    <property type="project" value="InterPro"/>
</dbReference>
<dbReference type="Pfam" id="PF13802">
    <property type="entry name" value="Gal_mutarotas_2"/>
    <property type="match status" value="1"/>
</dbReference>
<dbReference type="InterPro" id="IPR037524">
    <property type="entry name" value="PA14/GLEYA"/>
</dbReference>
<dbReference type="SUPFAM" id="SSF56988">
    <property type="entry name" value="Anthrax protective antigen"/>
    <property type="match status" value="1"/>
</dbReference>
<dbReference type="Gene3D" id="2.60.40.1760">
    <property type="entry name" value="glycosyl hydrolase (family 31)"/>
    <property type="match status" value="1"/>
</dbReference>
<dbReference type="InterPro" id="IPR048395">
    <property type="entry name" value="Glyco_hydro_31_C"/>
</dbReference>
<protein>
    <submittedName>
        <fullName evidence="4">Alpha-xylosidase</fullName>
    </submittedName>
</protein>
<keyword evidence="2" id="KW-0378">Hydrolase</keyword>
<dbReference type="STRING" id="1544798.LH29_09950"/>
<dbReference type="SUPFAM" id="SSF74650">
    <property type="entry name" value="Galactose mutarotase-like"/>
    <property type="match status" value="1"/>
</dbReference>
<dbReference type="Proteomes" id="UP000032544">
    <property type="component" value="Unassembled WGS sequence"/>
</dbReference>
<dbReference type="PATRIC" id="fig|1544798.3.peg.1998"/>
<comment type="caution">
    <text evidence="4">The sequence shown here is derived from an EMBL/GenBank/DDBJ whole genome shotgun (WGS) entry which is preliminary data.</text>
</comment>
<dbReference type="CDD" id="cd14752">
    <property type="entry name" value="GH31_N"/>
    <property type="match status" value="1"/>
</dbReference>
<evidence type="ECO:0000256" key="1">
    <source>
        <dbReference type="ARBA" id="ARBA00007806"/>
    </source>
</evidence>
<dbReference type="Gene3D" id="2.60.40.1180">
    <property type="entry name" value="Golgi alpha-mannosidase II"/>
    <property type="match status" value="2"/>
</dbReference>
<dbReference type="CDD" id="cd06591">
    <property type="entry name" value="GH31_xylosidase_XylS"/>
    <property type="match status" value="1"/>
</dbReference>
<evidence type="ECO:0000256" key="2">
    <source>
        <dbReference type="RuleBase" id="RU361185"/>
    </source>
</evidence>
<dbReference type="PANTHER" id="PTHR43863">
    <property type="entry name" value="HYDROLASE, PUTATIVE (AFU_ORTHOLOGUE AFUA_1G03140)-RELATED"/>
    <property type="match status" value="1"/>
</dbReference>
<dbReference type="SUPFAM" id="SSF51011">
    <property type="entry name" value="Glycosyl hydrolase domain"/>
    <property type="match status" value="1"/>
</dbReference>
<dbReference type="PROSITE" id="PS51257">
    <property type="entry name" value="PROKAR_LIPOPROTEIN"/>
    <property type="match status" value="1"/>
</dbReference>
<comment type="similarity">
    <text evidence="1 2">Belongs to the glycosyl hydrolase 31 family.</text>
</comment>
<dbReference type="SMART" id="SM00758">
    <property type="entry name" value="PA14"/>
    <property type="match status" value="1"/>
</dbReference>
<proteinExistence type="inferred from homology"/>
<keyword evidence="2" id="KW-0326">Glycosidase</keyword>
<dbReference type="EMBL" id="JRHC01000001">
    <property type="protein sequence ID" value="KJF45637.1"/>
    <property type="molecule type" value="Genomic_DNA"/>
</dbReference>
<evidence type="ECO:0000259" key="3">
    <source>
        <dbReference type="PROSITE" id="PS51820"/>
    </source>
</evidence>